<dbReference type="Pfam" id="PF08774">
    <property type="entry name" value="VRR_NUC"/>
    <property type="match status" value="1"/>
</dbReference>
<keyword evidence="3" id="KW-0378">Hydrolase</keyword>
<keyword evidence="2" id="KW-0540">Nuclease</keyword>
<name>A0A5Q2WDQ1_9CAUD</name>
<dbReference type="EMBL" id="MN444871">
    <property type="protein sequence ID" value="QGH75902.1"/>
    <property type="molecule type" value="Genomic_DNA"/>
</dbReference>
<dbReference type="Proteomes" id="UP000386927">
    <property type="component" value="Segment"/>
</dbReference>
<dbReference type="InterPro" id="IPR011856">
    <property type="entry name" value="tRNA_endonuc-like_dom_sf"/>
</dbReference>
<accession>A0A5Q2WDQ1</accession>
<sequence>MSQPEARLGRQIRKALEERGAFIFKIHGGPTMMAGLPDLIGVWHGRFIAVEVKMPGNGPSKIQERVMDRIRQAGGRVVVAHSVPEALEVLRPRRD</sequence>
<dbReference type="InterPro" id="IPR011335">
    <property type="entry name" value="Restrct_endonuc-II-like"/>
</dbReference>
<dbReference type="GO" id="GO:0016788">
    <property type="term" value="F:hydrolase activity, acting on ester bonds"/>
    <property type="evidence" value="ECO:0007669"/>
    <property type="project" value="InterPro"/>
</dbReference>
<evidence type="ECO:0000259" key="4">
    <source>
        <dbReference type="SMART" id="SM00990"/>
    </source>
</evidence>
<comment type="cofactor">
    <cofactor evidence="1">
        <name>Mg(2+)</name>
        <dbReference type="ChEBI" id="CHEBI:18420"/>
    </cofactor>
</comment>
<protein>
    <recommendedName>
        <fullName evidence="4">VRR-NUC domain-containing protein</fullName>
    </recommendedName>
</protein>
<feature type="domain" description="VRR-NUC" evidence="4">
    <location>
        <begin position="3"/>
        <end position="84"/>
    </location>
</feature>
<dbReference type="SUPFAM" id="SSF52980">
    <property type="entry name" value="Restriction endonuclease-like"/>
    <property type="match status" value="1"/>
</dbReference>
<dbReference type="GO" id="GO:0004518">
    <property type="term" value="F:nuclease activity"/>
    <property type="evidence" value="ECO:0007669"/>
    <property type="project" value="UniProtKB-KW"/>
</dbReference>
<gene>
    <name evidence="5" type="primary">35</name>
    <name evidence="5" type="ORF">SEA_AXYM_35</name>
</gene>
<evidence type="ECO:0000313" key="6">
    <source>
        <dbReference type="Proteomes" id="UP000386927"/>
    </source>
</evidence>
<dbReference type="Gene3D" id="3.40.1350.10">
    <property type="match status" value="1"/>
</dbReference>
<proteinExistence type="predicted"/>
<evidence type="ECO:0000256" key="1">
    <source>
        <dbReference type="ARBA" id="ARBA00001946"/>
    </source>
</evidence>
<evidence type="ECO:0000256" key="2">
    <source>
        <dbReference type="ARBA" id="ARBA00022722"/>
    </source>
</evidence>
<dbReference type="InterPro" id="IPR014883">
    <property type="entry name" value="VRR_NUC"/>
</dbReference>
<organism evidence="5 6">
    <name type="scientific">Gordonia phage Axym</name>
    <dbReference type="NCBI Taxonomy" id="2653715"/>
    <lineage>
        <taxon>Viruses</taxon>
        <taxon>Duplodnaviria</taxon>
        <taxon>Heunggongvirae</taxon>
        <taxon>Uroviricota</taxon>
        <taxon>Caudoviricetes</taxon>
        <taxon>Emalynvirus</taxon>
        <taxon>Emalynvirus cozz</taxon>
    </lineage>
</organism>
<evidence type="ECO:0000256" key="3">
    <source>
        <dbReference type="ARBA" id="ARBA00022801"/>
    </source>
</evidence>
<evidence type="ECO:0000313" key="5">
    <source>
        <dbReference type="EMBL" id="QGH75902.1"/>
    </source>
</evidence>
<reference evidence="5 6" key="1">
    <citation type="submission" date="2019-09" db="EMBL/GenBank/DDBJ databases">
        <authorList>
            <person name="Lee K."/>
            <person name="Rockefeller M."/>
            <person name="Koga A.P."/>
            <person name="Klyczek K."/>
            <person name="Garlena R.A."/>
            <person name="Russell D.A."/>
            <person name="Pope W.H."/>
            <person name="Jacobs-Sera D."/>
            <person name="Hatfull G.F."/>
        </authorList>
    </citation>
    <scope>NUCLEOTIDE SEQUENCE [LARGE SCALE GENOMIC DNA]</scope>
</reference>
<dbReference type="GO" id="GO:0003676">
    <property type="term" value="F:nucleic acid binding"/>
    <property type="evidence" value="ECO:0007669"/>
    <property type="project" value="InterPro"/>
</dbReference>
<dbReference type="SMART" id="SM00990">
    <property type="entry name" value="VRR_NUC"/>
    <property type="match status" value="1"/>
</dbReference>